<sequence length="102" mass="11463">MAKFKALFTVLLCPCCPRVQKRATKMGVLLAVFEGFSVIKFGVNAVLSAEEITKIVSYHNDLRKEKWNSVLADMAESCYGPTQPMLDVPPMYAQLRMSEMLD</sequence>
<dbReference type="EMBL" id="AMQM01000241">
    <property type="status" value="NOT_ANNOTATED_CDS"/>
    <property type="molecule type" value="Genomic_DNA"/>
</dbReference>
<dbReference type="Proteomes" id="UP000015101">
    <property type="component" value="Unassembled WGS sequence"/>
</dbReference>
<dbReference type="KEGG" id="hro:HELRODRAFT_159382"/>
<dbReference type="EnsemblMetazoa" id="HelroT159382">
    <property type="protein sequence ID" value="HelroP159382"/>
    <property type="gene ID" value="HelroG159382"/>
</dbReference>
<evidence type="ECO:0000313" key="2">
    <source>
        <dbReference type="EnsemblMetazoa" id="HelroP159382"/>
    </source>
</evidence>
<proteinExistence type="predicted"/>
<dbReference type="CTD" id="20198294"/>
<dbReference type="GeneID" id="20198294"/>
<evidence type="ECO:0000313" key="1">
    <source>
        <dbReference type="EMBL" id="ESO12798.1"/>
    </source>
</evidence>
<gene>
    <name evidence="2" type="primary">20198294</name>
    <name evidence="1" type="ORF">HELRODRAFT_159382</name>
</gene>
<accession>T1ENZ4</accession>
<organism evidence="2 3">
    <name type="scientific">Helobdella robusta</name>
    <name type="common">Californian leech</name>
    <dbReference type="NCBI Taxonomy" id="6412"/>
    <lineage>
        <taxon>Eukaryota</taxon>
        <taxon>Metazoa</taxon>
        <taxon>Spiralia</taxon>
        <taxon>Lophotrochozoa</taxon>
        <taxon>Annelida</taxon>
        <taxon>Clitellata</taxon>
        <taxon>Hirudinea</taxon>
        <taxon>Rhynchobdellida</taxon>
        <taxon>Glossiphoniidae</taxon>
        <taxon>Helobdella</taxon>
    </lineage>
</organism>
<reference evidence="3" key="1">
    <citation type="submission" date="2012-12" db="EMBL/GenBank/DDBJ databases">
        <authorList>
            <person name="Hellsten U."/>
            <person name="Grimwood J."/>
            <person name="Chapman J.A."/>
            <person name="Shapiro H."/>
            <person name="Aerts A."/>
            <person name="Otillar R.P."/>
            <person name="Terry A.Y."/>
            <person name="Boore J.L."/>
            <person name="Simakov O."/>
            <person name="Marletaz F."/>
            <person name="Cho S.-J."/>
            <person name="Edsinger-Gonzales E."/>
            <person name="Havlak P."/>
            <person name="Kuo D.-H."/>
            <person name="Larsson T."/>
            <person name="Lv J."/>
            <person name="Arendt D."/>
            <person name="Savage R."/>
            <person name="Osoegawa K."/>
            <person name="de Jong P."/>
            <person name="Lindberg D.R."/>
            <person name="Seaver E.C."/>
            <person name="Weisblat D.A."/>
            <person name="Putnam N.H."/>
            <person name="Grigoriev I.V."/>
            <person name="Rokhsar D.S."/>
        </authorList>
    </citation>
    <scope>NUCLEOTIDE SEQUENCE</scope>
</reference>
<reference evidence="2" key="3">
    <citation type="submission" date="2015-06" db="UniProtKB">
        <authorList>
            <consortium name="EnsemblMetazoa"/>
        </authorList>
    </citation>
    <scope>IDENTIFICATION</scope>
</reference>
<dbReference type="AlphaFoldDB" id="T1ENZ4"/>
<reference evidence="1 3" key="2">
    <citation type="journal article" date="2013" name="Nature">
        <title>Insights into bilaterian evolution from three spiralian genomes.</title>
        <authorList>
            <person name="Simakov O."/>
            <person name="Marletaz F."/>
            <person name="Cho S.J."/>
            <person name="Edsinger-Gonzales E."/>
            <person name="Havlak P."/>
            <person name="Hellsten U."/>
            <person name="Kuo D.H."/>
            <person name="Larsson T."/>
            <person name="Lv J."/>
            <person name="Arendt D."/>
            <person name="Savage R."/>
            <person name="Osoegawa K."/>
            <person name="de Jong P."/>
            <person name="Grimwood J."/>
            <person name="Chapman J.A."/>
            <person name="Shapiro H."/>
            <person name="Aerts A."/>
            <person name="Otillar R.P."/>
            <person name="Terry A.Y."/>
            <person name="Boore J.L."/>
            <person name="Grigoriev I.V."/>
            <person name="Lindberg D.R."/>
            <person name="Seaver E.C."/>
            <person name="Weisblat D.A."/>
            <person name="Putnam N.H."/>
            <person name="Rokhsar D.S."/>
        </authorList>
    </citation>
    <scope>NUCLEOTIDE SEQUENCE</scope>
</reference>
<keyword evidence="3" id="KW-1185">Reference proteome</keyword>
<dbReference type="InParanoid" id="T1ENZ4"/>
<dbReference type="HOGENOM" id="CLU_2280385_0_0_1"/>
<name>T1ENZ4_HELRO</name>
<protein>
    <submittedName>
        <fullName evidence="1 2">Uncharacterized protein</fullName>
    </submittedName>
</protein>
<dbReference type="RefSeq" id="XP_009009518.1">
    <property type="nucleotide sequence ID" value="XM_009011270.1"/>
</dbReference>
<dbReference type="EMBL" id="KB095811">
    <property type="protein sequence ID" value="ESO12798.1"/>
    <property type="molecule type" value="Genomic_DNA"/>
</dbReference>
<evidence type="ECO:0000313" key="3">
    <source>
        <dbReference type="Proteomes" id="UP000015101"/>
    </source>
</evidence>